<evidence type="ECO:0000313" key="1">
    <source>
        <dbReference type="EMBL" id="KAL3573993.1"/>
    </source>
</evidence>
<reference evidence="1 2" key="1">
    <citation type="journal article" date="2024" name="Plant Biotechnol. J.">
        <title>Genome and CRISPR/Cas9 system of a widespread forest tree (Populus alba) in the world.</title>
        <authorList>
            <person name="Liu Y.J."/>
            <person name="Jiang P.F."/>
            <person name="Han X.M."/>
            <person name="Li X.Y."/>
            <person name="Wang H.M."/>
            <person name="Wang Y.J."/>
            <person name="Wang X.X."/>
            <person name="Zeng Q.Y."/>
        </authorList>
    </citation>
    <scope>NUCLEOTIDE SEQUENCE [LARGE SCALE GENOMIC DNA]</scope>
    <source>
        <strain evidence="2">cv. PAL-ZL1</strain>
    </source>
</reference>
<keyword evidence="2" id="KW-1185">Reference proteome</keyword>
<name>A0ACC4B7S5_POPAL</name>
<evidence type="ECO:0000313" key="2">
    <source>
        <dbReference type="Proteomes" id="UP000309997"/>
    </source>
</evidence>
<protein>
    <submittedName>
        <fullName evidence="1">Uncharacterized protein</fullName>
    </submittedName>
</protein>
<sequence>MIADQLRLKQWNMVKNSYYALRSGRKDVMLRNVGVLQKNDYVQIYSFRSNKELWFVLIKESDHLQGRTNGVLEGLMHASDRTL</sequence>
<gene>
    <name evidence="1" type="ORF">D5086_024606</name>
</gene>
<dbReference type="Proteomes" id="UP000309997">
    <property type="component" value="Unassembled WGS sequence"/>
</dbReference>
<organism evidence="1 2">
    <name type="scientific">Populus alba</name>
    <name type="common">White poplar</name>
    <dbReference type="NCBI Taxonomy" id="43335"/>
    <lineage>
        <taxon>Eukaryota</taxon>
        <taxon>Viridiplantae</taxon>
        <taxon>Streptophyta</taxon>
        <taxon>Embryophyta</taxon>
        <taxon>Tracheophyta</taxon>
        <taxon>Spermatophyta</taxon>
        <taxon>Magnoliopsida</taxon>
        <taxon>eudicotyledons</taxon>
        <taxon>Gunneridae</taxon>
        <taxon>Pentapetalae</taxon>
        <taxon>rosids</taxon>
        <taxon>fabids</taxon>
        <taxon>Malpighiales</taxon>
        <taxon>Salicaceae</taxon>
        <taxon>Saliceae</taxon>
        <taxon>Populus</taxon>
    </lineage>
</organism>
<dbReference type="EMBL" id="RCHU02000013">
    <property type="protein sequence ID" value="KAL3573993.1"/>
    <property type="molecule type" value="Genomic_DNA"/>
</dbReference>
<proteinExistence type="predicted"/>
<accession>A0ACC4B7S5</accession>
<comment type="caution">
    <text evidence="1">The sequence shown here is derived from an EMBL/GenBank/DDBJ whole genome shotgun (WGS) entry which is preliminary data.</text>
</comment>